<gene>
    <name evidence="2" type="ORF">NCTC503_01637</name>
</gene>
<proteinExistence type="predicted"/>
<dbReference type="AlphaFoldDB" id="A0A4U9RH54"/>
<evidence type="ECO:0000313" key="2">
    <source>
        <dbReference type="EMBL" id="VTQ90606.1"/>
    </source>
</evidence>
<reference evidence="2 3" key="1">
    <citation type="submission" date="2019-05" db="EMBL/GenBank/DDBJ databases">
        <authorList>
            <consortium name="Pathogen Informatics"/>
        </authorList>
    </citation>
    <scope>NUCLEOTIDE SEQUENCE [LARGE SCALE GENOMIC DNA]</scope>
    <source>
        <strain evidence="2 3">NCTC503</strain>
    </source>
</reference>
<dbReference type="KEGG" id="hhw:NCTC503_01637"/>
<dbReference type="NCBIfam" id="TIGR02876">
    <property type="entry name" value="spore_yqfD"/>
    <property type="match status" value="1"/>
</dbReference>
<keyword evidence="3" id="KW-1185">Reference proteome</keyword>
<evidence type="ECO:0000256" key="1">
    <source>
        <dbReference type="SAM" id="Phobius"/>
    </source>
</evidence>
<keyword evidence="1" id="KW-0472">Membrane</keyword>
<keyword evidence="1" id="KW-1133">Transmembrane helix</keyword>
<dbReference type="EMBL" id="LR590481">
    <property type="protein sequence ID" value="VTQ90606.1"/>
    <property type="molecule type" value="Genomic_DNA"/>
</dbReference>
<accession>A0A4U9RH54</accession>
<dbReference type="PIRSF" id="PIRSF029895">
    <property type="entry name" value="SpoIV"/>
    <property type="match status" value="1"/>
</dbReference>
<name>A0A4U9RH54_HATHI</name>
<dbReference type="OrthoDB" id="1640349at2"/>
<dbReference type="InterPro" id="IPR010690">
    <property type="entry name" value="YqfD"/>
</dbReference>
<organism evidence="2 3">
    <name type="scientific">Hathewaya histolytica</name>
    <name type="common">Clostridium histolyticum</name>
    <dbReference type="NCBI Taxonomy" id="1498"/>
    <lineage>
        <taxon>Bacteria</taxon>
        <taxon>Bacillati</taxon>
        <taxon>Bacillota</taxon>
        <taxon>Clostridia</taxon>
        <taxon>Eubacteriales</taxon>
        <taxon>Clostridiaceae</taxon>
        <taxon>Hathewaya</taxon>
    </lineage>
</organism>
<dbReference type="Proteomes" id="UP000308489">
    <property type="component" value="Chromosome 1"/>
</dbReference>
<feature type="transmembrane region" description="Helical" evidence="1">
    <location>
        <begin position="90"/>
        <end position="112"/>
    </location>
</feature>
<dbReference type="Pfam" id="PF06898">
    <property type="entry name" value="YqfD"/>
    <property type="match status" value="1"/>
</dbReference>
<keyword evidence="1" id="KW-0812">Transmembrane</keyword>
<protein>
    <submittedName>
        <fullName evidence="2">Stage IV sporulation protein</fullName>
    </submittedName>
</protein>
<sequence>MKEVIWKMNRGKIKLEIVCISPENFLNLLWREGVFIEDVKKHSIASYSFKINAKDFNYLKQLSEENKVRIKVIKSFGLFNLIGKIKKRKAFVLGIFLFLFIIYYFSQFIWLIDINTENNVSPYEIRTKLNEVGVKPGIRKKDLNIFNLENIILNSNKSVVWTRVRIEGTKLKVEISERQNPPKIKEDNIPCDIVAKKDGVIQRVYTKSGTAIVEEGQVVKKGDILVKGEQGKEDSKYEVKAEGDVIAKTFYENTKKIKIPIVKRTRTGKTFTNRYIKIKNKKIYIKNDLNKFKKYDKIEDNNGIIKKEVYYEVEETKFTRQDEKKMVSEELIKLYSDIRINFNNDIKVIQKIDDSNRESDYYDLRVLVIAEEDIGEDKAIEREKIEEKNHEEIENQN</sequence>
<evidence type="ECO:0000313" key="3">
    <source>
        <dbReference type="Proteomes" id="UP000308489"/>
    </source>
</evidence>